<dbReference type="HOGENOM" id="CLU_083974_0_0_1"/>
<dbReference type="CDD" id="cd01389">
    <property type="entry name" value="HMG-box_ROX1-like"/>
    <property type="match status" value="1"/>
</dbReference>
<keyword evidence="1" id="KW-0539">Nucleus</keyword>
<dbReference type="PROSITE" id="PS50118">
    <property type="entry name" value="HMG_BOX_2"/>
    <property type="match status" value="1"/>
</dbReference>
<keyword evidence="1" id="KW-0238">DNA-binding</keyword>
<dbReference type="GO" id="GO:0005634">
    <property type="term" value="C:nucleus"/>
    <property type="evidence" value="ECO:0007669"/>
    <property type="project" value="UniProtKB-UniRule"/>
</dbReference>
<dbReference type="Gene3D" id="1.10.30.10">
    <property type="entry name" value="High mobility group box domain"/>
    <property type="match status" value="1"/>
</dbReference>
<dbReference type="SUPFAM" id="SSF47095">
    <property type="entry name" value="HMG-box"/>
    <property type="match status" value="1"/>
</dbReference>
<accession>U9TX83</accession>
<dbReference type="eggNOG" id="ENOG502SWMZ">
    <property type="taxonomic scope" value="Eukaryota"/>
</dbReference>
<evidence type="ECO:0000256" key="2">
    <source>
        <dbReference type="SAM" id="MobiDB-lite"/>
    </source>
</evidence>
<evidence type="ECO:0000313" key="4">
    <source>
        <dbReference type="EMBL" id="ESA10958.1"/>
    </source>
</evidence>
<feature type="DNA-binding region" description="HMG box" evidence="1">
    <location>
        <begin position="19"/>
        <end position="90"/>
    </location>
</feature>
<evidence type="ECO:0000256" key="1">
    <source>
        <dbReference type="PROSITE-ProRule" id="PRU00267"/>
    </source>
</evidence>
<dbReference type="Pfam" id="PF00505">
    <property type="entry name" value="HMG_box"/>
    <property type="match status" value="1"/>
</dbReference>
<sequence>MPIEYLISPKRKSRKGNTPPRPQNSFLIYRRDFMSKLTTNYGPEISSNLSYVSSNAGKWWSSESQEVKNIYKLIADLAKKVHERTYPGYVFKPKKKRSHKPILNHDFDDDFLFASNTFNYQDAQRKFVPQLFNYHHPGFSSISTISTTSGSNSPTSQIYSSYNSNNSSSQLVLPSIDAILSESDNYDRFMCRSFQANVQLLSECLWLQWLGWVELYITQSRLILRKATLVKIRDTRKSENQFK</sequence>
<gene>
    <name evidence="4" type="ORF">GLOINDRAFT_97060</name>
</gene>
<reference evidence="4" key="1">
    <citation type="submission" date="2013-07" db="EMBL/GenBank/DDBJ databases">
        <title>The genome of an arbuscular mycorrhizal fungus provides insights into the evolution of the oldest plant symbiosis.</title>
        <authorList>
            <consortium name="DOE Joint Genome Institute"/>
            <person name="Tisserant E."/>
            <person name="Malbreil M."/>
            <person name="Kuo A."/>
            <person name="Kohler A."/>
            <person name="Symeonidi A."/>
            <person name="Balestrini R."/>
            <person name="Charron P."/>
            <person name="Duensing N."/>
            <person name="Frei-dit-Frey N."/>
            <person name="Gianinazzi-Pearson V."/>
            <person name="Gilbert B."/>
            <person name="Handa Y."/>
            <person name="Hijri M."/>
            <person name="Kaul R."/>
            <person name="Kawaguchi M."/>
            <person name="Krajinski F."/>
            <person name="Lammers P."/>
            <person name="Lapierre D."/>
            <person name="Masclaux F.G."/>
            <person name="Murat C."/>
            <person name="Morin E."/>
            <person name="Ndikumana S."/>
            <person name="Pagni M."/>
            <person name="Petitpierre D."/>
            <person name="Requena N."/>
            <person name="Rosikiewicz P."/>
            <person name="Riley R."/>
            <person name="Saito K."/>
            <person name="San Clemente H."/>
            <person name="Shapiro H."/>
            <person name="van Tuinen D."/>
            <person name="Becard G."/>
            <person name="Bonfante P."/>
            <person name="Paszkowski U."/>
            <person name="Shachar-Hill Y."/>
            <person name="Young J.P."/>
            <person name="Sanders I.R."/>
            <person name="Henrissat B."/>
            <person name="Rensing S.A."/>
            <person name="Grigoriev I.V."/>
            <person name="Corradi N."/>
            <person name="Roux C."/>
            <person name="Martin F."/>
        </authorList>
    </citation>
    <scope>NUCLEOTIDE SEQUENCE</scope>
    <source>
        <strain evidence="4">DAOM 197198</strain>
    </source>
</reference>
<feature type="domain" description="HMG box" evidence="3">
    <location>
        <begin position="19"/>
        <end position="90"/>
    </location>
</feature>
<evidence type="ECO:0000259" key="3">
    <source>
        <dbReference type="PROSITE" id="PS50118"/>
    </source>
</evidence>
<dbReference type="SMART" id="SM00398">
    <property type="entry name" value="HMG"/>
    <property type="match status" value="1"/>
</dbReference>
<dbReference type="InterPro" id="IPR036910">
    <property type="entry name" value="HMG_box_dom_sf"/>
</dbReference>
<dbReference type="VEuPathDB" id="FungiDB:RhiirFUN_006769"/>
<dbReference type="EMBL" id="KI286527">
    <property type="protein sequence ID" value="ESA10958.1"/>
    <property type="molecule type" value="Genomic_DNA"/>
</dbReference>
<protein>
    <recommendedName>
        <fullName evidence="3">HMG box domain-containing protein</fullName>
    </recommendedName>
</protein>
<proteinExistence type="predicted"/>
<dbReference type="InterPro" id="IPR009071">
    <property type="entry name" value="HMG_box_dom"/>
</dbReference>
<dbReference type="AlphaFoldDB" id="U9TX83"/>
<name>U9TX83_RHIID</name>
<feature type="region of interest" description="Disordered" evidence="2">
    <location>
        <begin position="1"/>
        <end position="24"/>
    </location>
</feature>
<dbReference type="GO" id="GO:0003677">
    <property type="term" value="F:DNA binding"/>
    <property type="evidence" value="ECO:0007669"/>
    <property type="project" value="UniProtKB-UniRule"/>
</dbReference>
<organism evidence="4">
    <name type="scientific">Rhizophagus irregularis (strain DAOM 181602 / DAOM 197198 / MUCL 43194)</name>
    <name type="common">Arbuscular mycorrhizal fungus</name>
    <name type="synonym">Glomus intraradices</name>
    <dbReference type="NCBI Taxonomy" id="747089"/>
    <lineage>
        <taxon>Eukaryota</taxon>
        <taxon>Fungi</taxon>
        <taxon>Fungi incertae sedis</taxon>
        <taxon>Mucoromycota</taxon>
        <taxon>Glomeromycotina</taxon>
        <taxon>Glomeromycetes</taxon>
        <taxon>Glomerales</taxon>
        <taxon>Glomeraceae</taxon>
        <taxon>Rhizophagus</taxon>
    </lineage>
</organism>